<dbReference type="InterPro" id="IPR029063">
    <property type="entry name" value="SAM-dependent_MTases_sf"/>
</dbReference>
<dbReference type="GO" id="GO:0008825">
    <property type="term" value="F:cyclopropane-fatty-acyl-phospholipid synthase activity"/>
    <property type="evidence" value="ECO:0007669"/>
    <property type="project" value="UniProtKB-EC"/>
</dbReference>
<gene>
    <name evidence="7" type="ORF">A11A3_00860</name>
</gene>
<dbReference type="Pfam" id="PF02353">
    <property type="entry name" value="CMAS"/>
    <property type="match status" value="1"/>
</dbReference>
<evidence type="ECO:0000256" key="5">
    <source>
        <dbReference type="ARBA" id="ARBA00023098"/>
    </source>
</evidence>
<comment type="similarity">
    <text evidence="1">Belongs to the CFA/CMAS family.</text>
</comment>
<dbReference type="Gene3D" id="3.40.50.150">
    <property type="entry name" value="Vaccinia Virus protein VP39"/>
    <property type="match status" value="1"/>
</dbReference>
<dbReference type="InterPro" id="IPR003333">
    <property type="entry name" value="CMAS"/>
</dbReference>
<dbReference type="OrthoDB" id="9782855at2"/>
<feature type="active site" evidence="6">
    <location>
        <position position="356"/>
    </location>
</feature>
<dbReference type="PANTHER" id="PTHR43667:SF1">
    <property type="entry name" value="CYCLOPROPANE-FATTY-ACYL-PHOSPHOLIPID SYNTHASE"/>
    <property type="match status" value="1"/>
</dbReference>
<dbReference type="EC" id="2.1.1.79" evidence="7"/>
<dbReference type="SUPFAM" id="SSF53335">
    <property type="entry name" value="S-adenosyl-L-methionine-dependent methyltransferases"/>
    <property type="match status" value="1"/>
</dbReference>
<dbReference type="NCBIfam" id="NF008686">
    <property type="entry name" value="PRK11705.1"/>
    <property type="match status" value="1"/>
</dbReference>
<keyword evidence="3 7" id="KW-0808">Transferase</keyword>
<dbReference type="STRING" id="1177179.A11A3_00860"/>
<dbReference type="CDD" id="cd02440">
    <property type="entry name" value="AdoMet_MTases"/>
    <property type="match status" value="1"/>
</dbReference>
<name>L0WJJ1_9GAMM</name>
<organism evidence="7 8">
    <name type="scientific">Alcanivorax hongdengensis A-11-3</name>
    <dbReference type="NCBI Taxonomy" id="1177179"/>
    <lineage>
        <taxon>Bacteria</taxon>
        <taxon>Pseudomonadati</taxon>
        <taxon>Pseudomonadota</taxon>
        <taxon>Gammaproteobacteria</taxon>
        <taxon>Oceanospirillales</taxon>
        <taxon>Alcanivoracaceae</taxon>
        <taxon>Alcanivorax</taxon>
    </lineage>
</organism>
<evidence type="ECO:0000256" key="6">
    <source>
        <dbReference type="PIRSR" id="PIRSR003085-1"/>
    </source>
</evidence>
<dbReference type="RefSeq" id="WP_008927363.1">
    <property type="nucleotide sequence ID" value="NZ_AMRJ01000001.1"/>
</dbReference>
<evidence type="ECO:0000313" key="7">
    <source>
        <dbReference type="EMBL" id="EKF76000.1"/>
    </source>
</evidence>
<evidence type="ECO:0000256" key="4">
    <source>
        <dbReference type="ARBA" id="ARBA00022691"/>
    </source>
</evidence>
<dbReference type="AlphaFoldDB" id="L0WJJ1"/>
<sequence>MSGLQSQPLDAHQQTRGLPARVQQMLANADIRINGSRPWDMQIHHPRTLSRIALQRSLGLGESYMDGWWDCKALDQFFYRLLRHGGDSVSQARWQVVLQWLGQAIFNRQSLSRATKVAEQHYDLDNHLFETMLDSSMSYSCGYWRNADTLEQAQYNKLDLICRKLQLEPGMTLLDIGCGWGGLLHHASQHYGIRGVGVTLSEEQASLARQRCRDLPVDIELQDYRKVQGTFDRVVSVGMFEHVGRKNYATFMKHNARLLKRGGLMLLHTIGNNFNSHRHDPWIDKYIFPNGELPSIRQISRAAEPWFVPEDVHNFGPDYATTLRAWDDNFCRHWPQLQERYDQRFYRMWRYYLNCCAGAFQARDIQLWQWVFSKPGEQRQRYTAAR</sequence>
<proteinExistence type="inferred from homology"/>
<reference evidence="7 8" key="1">
    <citation type="journal article" date="2012" name="J. Bacteriol.">
        <title>Genome Sequence of the Alkane-Degrading Bacterium Alcanivorax hongdengensis Type Strain A-11-3.</title>
        <authorList>
            <person name="Lai Q."/>
            <person name="Shao Z."/>
        </authorList>
    </citation>
    <scope>NUCLEOTIDE SEQUENCE [LARGE SCALE GENOMIC DNA]</scope>
    <source>
        <strain evidence="7 8">A-11-3</strain>
    </source>
</reference>
<dbReference type="Proteomes" id="UP000010164">
    <property type="component" value="Unassembled WGS sequence"/>
</dbReference>
<dbReference type="PIRSF" id="PIRSF003085">
    <property type="entry name" value="CMAS"/>
    <property type="match status" value="1"/>
</dbReference>
<keyword evidence="8" id="KW-1185">Reference proteome</keyword>
<keyword evidence="5" id="KW-0443">Lipid metabolism</keyword>
<dbReference type="PANTHER" id="PTHR43667">
    <property type="entry name" value="CYCLOPROPANE-FATTY-ACYL-PHOSPHOLIPID SYNTHASE"/>
    <property type="match status" value="1"/>
</dbReference>
<dbReference type="InterPro" id="IPR050723">
    <property type="entry name" value="CFA/CMAS"/>
</dbReference>
<comment type="caution">
    <text evidence="7">The sequence shown here is derived from an EMBL/GenBank/DDBJ whole genome shotgun (WGS) entry which is preliminary data.</text>
</comment>
<protein>
    <submittedName>
        <fullName evidence="7">Cyclopropane fatty acyl phospholipid synthase</fullName>
        <ecNumber evidence="7">2.1.1.79</ecNumber>
    </submittedName>
</protein>
<evidence type="ECO:0000313" key="8">
    <source>
        <dbReference type="Proteomes" id="UP000010164"/>
    </source>
</evidence>
<keyword evidence="2 7" id="KW-0489">Methyltransferase</keyword>
<dbReference type="GO" id="GO:0032259">
    <property type="term" value="P:methylation"/>
    <property type="evidence" value="ECO:0007669"/>
    <property type="project" value="UniProtKB-KW"/>
</dbReference>
<accession>L0WJJ1</accession>
<dbReference type="PATRIC" id="fig|1177179.3.peg.167"/>
<evidence type="ECO:0000256" key="1">
    <source>
        <dbReference type="ARBA" id="ARBA00010815"/>
    </source>
</evidence>
<evidence type="ECO:0000256" key="2">
    <source>
        <dbReference type="ARBA" id="ARBA00022603"/>
    </source>
</evidence>
<dbReference type="EMBL" id="AMRJ01000001">
    <property type="protein sequence ID" value="EKF76000.1"/>
    <property type="molecule type" value="Genomic_DNA"/>
</dbReference>
<dbReference type="GO" id="GO:0008610">
    <property type="term" value="P:lipid biosynthetic process"/>
    <property type="evidence" value="ECO:0007669"/>
    <property type="project" value="InterPro"/>
</dbReference>
<evidence type="ECO:0000256" key="3">
    <source>
        <dbReference type="ARBA" id="ARBA00022679"/>
    </source>
</evidence>
<dbReference type="eggNOG" id="COG2230">
    <property type="taxonomic scope" value="Bacteria"/>
</dbReference>
<keyword evidence="4" id="KW-0949">S-adenosyl-L-methionine</keyword>